<evidence type="ECO:0008006" key="3">
    <source>
        <dbReference type="Google" id="ProtNLM"/>
    </source>
</evidence>
<proteinExistence type="predicted"/>
<dbReference type="AlphaFoldDB" id="A0A9X2VXS7"/>
<organism evidence="1 2">
    <name type="scientific">Umezawaea endophytica</name>
    <dbReference type="NCBI Taxonomy" id="1654476"/>
    <lineage>
        <taxon>Bacteria</taxon>
        <taxon>Bacillati</taxon>
        <taxon>Actinomycetota</taxon>
        <taxon>Actinomycetes</taxon>
        <taxon>Pseudonocardiales</taxon>
        <taxon>Pseudonocardiaceae</taxon>
        <taxon>Umezawaea</taxon>
    </lineage>
</organism>
<name>A0A9X2VXS7_9PSEU</name>
<evidence type="ECO:0000313" key="2">
    <source>
        <dbReference type="Proteomes" id="UP001141259"/>
    </source>
</evidence>
<dbReference type="Proteomes" id="UP001141259">
    <property type="component" value="Unassembled WGS sequence"/>
</dbReference>
<sequence length="139" mass="14701">MTLPVPVDVAELVVRMLRPLLAARPELEVAGAKVSTETGHGPQGGPPSLPWLLVAEDGHTWTWPAVERAVIRLTCWHRSEHTAKAVAGLALALLCDHHDAGVLITAEPVAGPVAGLDPHTDQPLATAAVAVYARTPTRR</sequence>
<evidence type="ECO:0000313" key="1">
    <source>
        <dbReference type="EMBL" id="MCS7484654.1"/>
    </source>
</evidence>
<protein>
    <recommendedName>
        <fullName evidence="3">DUF3168 domain-containing protein</fullName>
    </recommendedName>
</protein>
<gene>
    <name evidence="1" type="ORF">NZH93_48170</name>
</gene>
<dbReference type="EMBL" id="JANYMP010000051">
    <property type="protein sequence ID" value="MCS7484654.1"/>
    <property type="molecule type" value="Genomic_DNA"/>
</dbReference>
<dbReference type="RefSeq" id="WP_259630100.1">
    <property type="nucleotide sequence ID" value="NZ_JANYMP010000051.1"/>
</dbReference>
<accession>A0A9X2VXS7</accession>
<comment type="caution">
    <text evidence="1">The sequence shown here is derived from an EMBL/GenBank/DDBJ whole genome shotgun (WGS) entry which is preliminary data.</text>
</comment>
<reference evidence="1" key="1">
    <citation type="submission" date="2022-08" db="EMBL/GenBank/DDBJ databases">
        <authorList>
            <person name="Tistechok S."/>
            <person name="Samborskyy M."/>
            <person name="Roman I."/>
        </authorList>
    </citation>
    <scope>NUCLEOTIDE SEQUENCE</scope>
    <source>
        <strain evidence="1">DSM 103496</strain>
    </source>
</reference>
<keyword evidence="2" id="KW-1185">Reference proteome</keyword>